<dbReference type="SUPFAM" id="SSF52540">
    <property type="entry name" value="P-loop containing nucleoside triphosphate hydrolases"/>
    <property type="match status" value="1"/>
</dbReference>
<accession>A0A9D1LW83</accession>
<proteinExistence type="predicted"/>
<dbReference type="PANTHER" id="PTHR30050:SF4">
    <property type="entry name" value="ATP-BINDING PROTEIN RV3427C IN INSERTION SEQUENCE-RELATED"/>
    <property type="match status" value="1"/>
</dbReference>
<keyword evidence="2" id="KW-0547">Nucleotide-binding</keyword>
<sequence>MYSEEIVTKIMNAYEVLRTKSRRERDERIREVYRRVPEIEEIDMEINQSGFSNTKNIMKDPQNSAAYNAAFRERLEQLEQRKQELLKAHKIDPGYSDYQYACADCRDTGFIGSKKCHCYEQKLIRYAYEDANLSELMQEQRFDTFSLQYYSARKLVDDGISERDMMEKTAAHCRMFCAQFDTYRKSLLFFGGTGVGKTFLSSAIANDLIQKNKTVIYIRATKLFNMYDDYKFSKTDGTYIEKLYECDLLIIDDLGTEFLSKTSVPFLFDLVND</sequence>
<dbReference type="GO" id="GO:0006260">
    <property type="term" value="P:DNA replication"/>
    <property type="evidence" value="ECO:0007669"/>
    <property type="project" value="TreeGrafter"/>
</dbReference>
<dbReference type="Pfam" id="PF01695">
    <property type="entry name" value="IstB_IS21"/>
    <property type="match status" value="1"/>
</dbReference>
<dbReference type="NCBIfam" id="NF005304">
    <property type="entry name" value="PRK06835.1"/>
    <property type="match status" value="1"/>
</dbReference>
<dbReference type="AlphaFoldDB" id="A0A9D1LW83"/>
<protein>
    <submittedName>
        <fullName evidence="2">ATP-binding protein</fullName>
    </submittedName>
</protein>
<comment type="caution">
    <text evidence="2">The sequence shown here is derived from an EMBL/GenBank/DDBJ whole genome shotgun (WGS) entry which is preliminary data.</text>
</comment>
<organism evidence="2 3">
    <name type="scientific">Candidatus Avimonoglobus intestinipullorum</name>
    <dbReference type="NCBI Taxonomy" id="2840699"/>
    <lineage>
        <taxon>Bacteria</taxon>
        <taxon>Bacillati</taxon>
        <taxon>Bacillota</taxon>
        <taxon>Clostridia</taxon>
        <taxon>Eubacteriales</taxon>
        <taxon>Candidatus Avimonoglobus</taxon>
    </lineage>
</organism>
<reference evidence="2" key="2">
    <citation type="journal article" date="2021" name="PeerJ">
        <title>Extensive microbial diversity within the chicken gut microbiome revealed by metagenomics and culture.</title>
        <authorList>
            <person name="Gilroy R."/>
            <person name="Ravi A."/>
            <person name="Getino M."/>
            <person name="Pursley I."/>
            <person name="Horton D.L."/>
            <person name="Alikhan N.F."/>
            <person name="Baker D."/>
            <person name="Gharbi K."/>
            <person name="Hall N."/>
            <person name="Watson M."/>
            <person name="Adriaenssens E.M."/>
            <person name="Foster-Nyarko E."/>
            <person name="Jarju S."/>
            <person name="Secka A."/>
            <person name="Antonio M."/>
            <person name="Oren A."/>
            <person name="Chaudhuri R.R."/>
            <person name="La Ragione R."/>
            <person name="Hildebrand F."/>
            <person name="Pallen M.J."/>
        </authorList>
    </citation>
    <scope>NUCLEOTIDE SEQUENCE</scope>
    <source>
        <strain evidence="2">ChiSjej4B22-9803</strain>
    </source>
</reference>
<dbReference type="Proteomes" id="UP000824111">
    <property type="component" value="Unassembled WGS sequence"/>
</dbReference>
<keyword evidence="2" id="KW-0067">ATP-binding</keyword>
<evidence type="ECO:0000313" key="3">
    <source>
        <dbReference type="Proteomes" id="UP000824111"/>
    </source>
</evidence>
<name>A0A9D1LW83_9FIRM</name>
<feature type="domain" description="IstB-like ATP-binding" evidence="1">
    <location>
        <begin position="182"/>
        <end position="272"/>
    </location>
</feature>
<dbReference type="Gene3D" id="3.40.50.300">
    <property type="entry name" value="P-loop containing nucleotide triphosphate hydrolases"/>
    <property type="match status" value="1"/>
</dbReference>
<dbReference type="CDD" id="cd00009">
    <property type="entry name" value="AAA"/>
    <property type="match status" value="1"/>
</dbReference>
<evidence type="ECO:0000259" key="1">
    <source>
        <dbReference type="Pfam" id="PF01695"/>
    </source>
</evidence>
<dbReference type="InterPro" id="IPR002611">
    <property type="entry name" value="IstB_ATP-bd"/>
</dbReference>
<reference evidence="2" key="1">
    <citation type="submission" date="2020-10" db="EMBL/GenBank/DDBJ databases">
        <authorList>
            <person name="Gilroy R."/>
        </authorList>
    </citation>
    <scope>NUCLEOTIDE SEQUENCE</scope>
    <source>
        <strain evidence="2">ChiSjej4B22-9803</strain>
    </source>
</reference>
<gene>
    <name evidence="2" type="ORF">IAB04_07340</name>
</gene>
<dbReference type="EMBL" id="DVND01000186">
    <property type="protein sequence ID" value="HIU49164.1"/>
    <property type="molecule type" value="Genomic_DNA"/>
</dbReference>
<evidence type="ECO:0000313" key="2">
    <source>
        <dbReference type="EMBL" id="HIU49164.1"/>
    </source>
</evidence>
<dbReference type="InterPro" id="IPR027417">
    <property type="entry name" value="P-loop_NTPase"/>
</dbReference>
<dbReference type="GO" id="GO:0005524">
    <property type="term" value="F:ATP binding"/>
    <property type="evidence" value="ECO:0007669"/>
    <property type="project" value="UniProtKB-KW"/>
</dbReference>
<feature type="non-terminal residue" evidence="2">
    <location>
        <position position="273"/>
    </location>
</feature>
<dbReference type="PANTHER" id="PTHR30050">
    <property type="entry name" value="CHROMOSOMAL REPLICATION INITIATOR PROTEIN DNAA"/>
    <property type="match status" value="1"/>
</dbReference>